<proteinExistence type="predicted"/>
<evidence type="ECO:0000256" key="5">
    <source>
        <dbReference type="ARBA" id="ARBA00023136"/>
    </source>
</evidence>
<evidence type="ECO:0000256" key="4">
    <source>
        <dbReference type="ARBA" id="ARBA00022989"/>
    </source>
</evidence>
<feature type="transmembrane region" description="Helical" evidence="6">
    <location>
        <begin position="421"/>
        <end position="442"/>
    </location>
</feature>
<dbReference type="InterPro" id="IPR011701">
    <property type="entry name" value="MFS"/>
</dbReference>
<feature type="transmembrane region" description="Helical" evidence="6">
    <location>
        <begin position="106"/>
        <end position="124"/>
    </location>
</feature>
<evidence type="ECO:0000313" key="8">
    <source>
        <dbReference type="EMBL" id="KAG4424151.1"/>
    </source>
</evidence>
<feature type="transmembrane region" description="Helical" evidence="6">
    <location>
        <begin position="197"/>
        <end position="216"/>
    </location>
</feature>
<gene>
    <name evidence="8" type="ORF">IFR04_002705</name>
</gene>
<evidence type="ECO:0000256" key="6">
    <source>
        <dbReference type="SAM" id="Phobius"/>
    </source>
</evidence>
<feature type="transmembrane region" description="Helical" evidence="6">
    <location>
        <begin position="228"/>
        <end position="248"/>
    </location>
</feature>
<keyword evidence="5 6" id="KW-0472">Membrane</keyword>
<evidence type="ECO:0000256" key="2">
    <source>
        <dbReference type="ARBA" id="ARBA00022448"/>
    </source>
</evidence>
<dbReference type="EMBL" id="JAFJYH010000024">
    <property type="protein sequence ID" value="KAG4424151.1"/>
    <property type="molecule type" value="Genomic_DNA"/>
</dbReference>
<comment type="caution">
    <text evidence="8">The sequence shown here is derived from an EMBL/GenBank/DDBJ whole genome shotgun (WGS) entry which is preliminary data.</text>
</comment>
<evidence type="ECO:0000259" key="7">
    <source>
        <dbReference type="PROSITE" id="PS50850"/>
    </source>
</evidence>
<organism evidence="8 9">
    <name type="scientific">Cadophora malorum</name>
    <dbReference type="NCBI Taxonomy" id="108018"/>
    <lineage>
        <taxon>Eukaryota</taxon>
        <taxon>Fungi</taxon>
        <taxon>Dikarya</taxon>
        <taxon>Ascomycota</taxon>
        <taxon>Pezizomycotina</taxon>
        <taxon>Leotiomycetes</taxon>
        <taxon>Helotiales</taxon>
        <taxon>Ploettnerulaceae</taxon>
        <taxon>Cadophora</taxon>
    </lineage>
</organism>
<keyword evidence="4 6" id="KW-1133">Transmembrane helix</keyword>
<reference evidence="8" key="1">
    <citation type="submission" date="2021-02" db="EMBL/GenBank/DDBJ databases">
        <title>Genome sequence Cadophora malorum strain M34.</title>
        <authorList>
            <person name="Stefanovic E."/>
            <person name="Vu D."/>
            <person name="Scully C."/>
            <person name="Dijksterhuis J."/>
            <person name="Roader J."/>
            <person name="Houbraken J."/>
        </authorList>
    </citation>
    <scope>NUCLEOTIDE SEQUENCE</scope>
    <source>
        <strain evidence="8">M34</strain>
    </source>
</reference>
<feature type="transmembrane region" description="Helical" evidence="6">
    <location>
        <begin position="332"/>
        <end position="352"/>
    </location>
</feature>
<dbReference type="GO" id="GO:0016020">
    <property type="term" value="C:membrane"/>
    <property type="evidence" value="ECO:0007669"/>
    <property type="project" value="UniProtKB-SubCell"/>
</dbReference>
<dbReference type="OrthoDB" id="6730379at2759"/>
<dbReference type="GO" id="GO:0022857">
    <property type="term" value="F:transmembrane transporter activity"/>
    <property type="evidence" value="ECO:0007669"/>
    <property type="project" value="InterPro"/>
</dbReference>
<accession>A0A8H7WFV8</accession>
<dbReference type="Gene3D" id="1.20.1250.20">
    <property type="entry name" value="MFS general substrate transporter like domains"/>
    <property type="match status" value="2"/>
</dbReference>
<sequence length="512" mass="55950">MALDTEKSIPAGEDVLTVTRSTEIGDDTKVAEEAPRDIGWDLYQAALLMDPTEREVIAKRVKLKLDFILLPLMCFIYLMSFLDKTSLNYANAYGIQKDLGFVGNNYSAVAAITNVGYAVSAYPMSLALQKFPIGKFIAIALMVWGGILMCTTAVQNFAGLMVLRFLLGGTEACIGPAWMLLTGMFWTRREQPFRMSWWLGCDGIAVLMGAGISWGLGHTTNSIAPWRLIFLVIGSISFGLGIVALIILPSSPSQCIFLKPDEKIVAVWRVADNKMGVKSEKVQIHQIKEAAWDLKMYFVAMLSLMIGILNGSVVNFFSALLAGFGYDSQKVLMYQLPGGAFALICTIFGGLLNSYIPGILCLTSILALLPGLAGMIGIATISLDHQLALTACAWLQNIFVLAIILNWSIVASNFAGNTKRAAANGVLFVFFGIGNIVGPFLFLPEEKPRYLTAIKVLAGMYAGCILMVGCLYVTMATENRRRDRNPMLEGDGTEEGFADMTDKENKAFRYKL</sequence>
<dbReference type="SUPFAM" id="SSF103473">
    <property type="entry name" value="MFS general substrate transporter"/>
    <property type="match status" value="1"/>
</dbReference>
<evidence type="ECO:0000256" key="1">
    <source>
        <dbReference type="ARBA" id="ARBA00004141"/>
    </source>
</evidence>
<feature type="transmembrane region" description="Helical" evidence="6">
    <location>
        <begin position="387"/>
        <end position="409"/>
    </location>
</feature>
<dbReference type="Proteomes" id="UP000664132">
    <property type="component" value="Unassembled WGS sequence"/>
</dbReference>
<dbReference type="PANTHER" id="PTHR43791:SF97">
    <property type="entry name" value="ALLANTOATE TRANSPORTER, PUTATIVE (AFU_ORTHOLOGUE AFUA_1G14700)-RELATED"/>
    <property type="match status" value="1"/>
</dbReference>
<feature type="transmembrane region" description="Helical" evidence="6">
    <location>
        <begin position="63"/>
        <end position="82"/>
    </location>
</feature>
<comment type="subcellular location">
    <subcellularLocation>
        <location evidence="1">Membrane</location>
        <topology evidence="1">Multi-pass membrane protein</topology>
    </subcellularLocation>
</comment>
<feature type="domain" description="Major facilitator superfamily (MFS) profile" evidence="7">
    <location>
        <begin position="69"/>
        <end position="481"/>
    </location>
</feature>
<evidence type="ECO:0000313" key="9">
    <source>
        <dbReference type="Proteomes" id="UP000664132"/>
    </source>
</evidence>
<keyword evidence="2" id="KW-0813">Transport</keyword>
<feature type="transmembrane region" description="Helical" evidence="6">
    <location>
        <begin position="136"/>
        <end position="155"/>
    </location>
</feature>
<dbReference type="InterPro" id="IPR036259">
    <property type="entry name" value="MFS_trans_sf"/>
</dbReference>
<feature type="transmembrane region" description="Helical" evidence="6">
    <location>
        <begin position="454"/>
        <end position="474"/>
    </location>
</feature>
<feature type="transmembrane region" description="Helical" evidence="6">
    <location>
        <begin position="161"/>
        <end position="185"/>
    </location>
</feature>
<feature type="transmembrane region" description="Helical" evidence="6">
    <location>
        <begin position="297"/>
        <end position="326"/>
    </location>
</feature>
<protein>
    <recommendedName>
        <fullName evidence="7">Major facilitator superfamily (MFS) profile domain-containing protein</fullName>
    </recommendedName>
</protein>
<dbReference type="PANTHER" id="PTHR43791">
    <property type="entry name" value="PERMEASE-RELATED"/>
    <property type="match status" value="1"/>
</dbReference>
<evidence type="ECO:0000256" key="3">
    <source>
        <dbReference type="ARBA" id="ARBA00022692"/>
    </source>
</evidence>
<name>A0A8H7WFV8_9HELO</name>
<dbReference type="Pfam" id="PF07690">
    <property type="entry name" value="MFS_1"/>
    <property type="match status" value="1"/>
</dbReference>
<keyword evidence="9" id="KW-1185">Reference proteome</keyword>
<keyword evidence="3 6" id="KW-0812">Transmembrane</keyword>
<dbReference type="InterPro" id="IPR020846">
    <property type="entry name" value="MFS_dom"/>
</dbReference>
<feature type="transmembrane region" description="Helical" evidence="6">
    <location>
        <begin position="359"/>
        <end position="381"/>
    </location>
</feature>
<dbReference type="PROSITE" id="PS50850">
    <property type="entry name" value="MFS"/>
    <property type="match status" value="1"/>
</dbReference>
<dbReference type="AlphaFoldDB" id="A0A8H7WFV8"/>